<feature type="domain" description="Ribosomal protein eL8/eL30/eS12/Gadd45" evidence="3">
    <location>
        <begin position="22"/>
        <end position="66"/>
    </location>
</feature>
<dbReference type="InterPro" id="IPR004038">
    <property type="entry name" value="Ribosomal_eL8/eL30/eS12/Gad45"/>
</dbReference>
<proteinExistence type="predicted"/>
<keyword evidence="2" id="KW-0687">Ribonucleoprotein</keyword>
<comment type="caution">
    <text evidence="4">The sequence shown here is derived from an EMBL/GenBank/DDBJ whole genome shotgun (WGS) entry which is preliminary data.</text>
</comment>
<evidence type="ECO:0000313" key="5">
    <source>
        <dbReference type="Proteomes" id="UP000663880"/>
    </source>
</evidence>
<gene>
    <name evidence="4" type="ORF">PMACD_LOCUS14182</name>
</gene>
<dbReference type="GO" id="GO:0005840">
    <property type="term" value="C:ribosome"/>
    <property type="evidence" value="ECO:0007669"/>
    <property type="project" value="UniProtKB-KW"/>
</dbReference>
<dbReference type="PANTHER" id="PTHR11843">
    <property type="entry name" value="40S RIBOSOMAL PROTEIN S12"/>
    <property type="match status" value="1"/>
</dbReference>
<name>A0A821X278_9NEOP</name>
<dbReference type="AlphaFoldDB" id="A0A821X278"/>
<accession>A0A821X278</accession>
<dbReference type="SUPFAM" id="SSF55315">
    <property type="entry name" value="L30e-like"/>
    <property type="match status" value="1"/>
</dbReference>
<evidence type="ECO:0000313" key="4">
    <source>
        <dbReference type="EMBL" id="CAF4934867.1"/>
    </source>
</evidence>
<keyword evidence="5" id="KW-1185">Reference proteome</keyword>
<dbReference type="Gene3D" id="3.30.1330.30">
    <property type="match status" value="1"/>
</dbReference>
<dbReference type="EMBL" id="CAJOBZ010000063">
    <property type="protein sequence ID" value="CAF4934867.1"/>
    <property type="molecule type" value="Genomic_DNA"/>
</dbReference>
<evidence type="ECO:0000259" key="3">
    <source>
        <dbReference type="Pfam" id="PF01248"/>
    </source>
</evidence>
<evidence type="ECO:0000256" key="1">
    <source>
        <dbReference type="ARBA" id="ARBA00022980"/>
    </source>
</evidence>
<organism evidence="4 5">
    <name type="scientific">Pieris macdunnoughi</name>
    <dbReference type="NCBI Taxonomy" id="345717"/>
    <lineage>
        <taxon>Eukaryota</taxon>
        <taxon>Metazoa</taxon>
        <taxon>Ecdysozoa</taxon>
        <taxon>Arthropoda</taxon>
        <taxon>Hexapoda</taxon>
        <taxon>Insecta</taxon>
        <taxon>Pterygota</taxon>
        <taxon>Neoptera</taxon>
        <taxon>Endopterygota</taxon>
        <taxon>Lepidoptera</taxon>
        <taxon>Glossata</taxon>
        <taxon>Ditrysia</taxon>
        <taxon>Papilionoidea</taxon>
        <taxon>Pieridae</taxon>
        <taxon>Pierinae</taxon>
        <taxon>Pieris</taxon>
    </lineage>
</organism>
<dbReference type="OrthoDB" id="8122353at2759"/>
<dbReference type="Pfam" id="PF01248">
    <property type="entry name" value="Ribosomal_L7Ae"/>
    <property type="match status" value="1"/>
</dbReference>
<dbReference type="InterPro" id="IPR029064">
    <property type="entry name" value="Ribosomal_eL30-like_sf"/>
</dbReference>
<protein>
    <recommendedName>
        <fullName evidence="3">Ribosomal protein eL8/eL30/eS12/Gadd45 domain-containing protein</fullName>
    </recommendedName>
</protein>
<keyword evidence="1" id="KW-0689">Ribosomal protein</keyword>
<dbReference type="GO" id="GO:1990904">
    <property type="term" value="C:ribonucleoprotein complex"/>
    <property type="evidence" value="ECO:0007669"/>
    <property type="project" value="UniProtKB-KW"/>
</dbReference>
<sequence length="77" mass="8583">MTDVEVPNAPVLSDGAMDVTTALQKVLKTAHIYGYLIHSLHEAAKALDKRQAVLGVLTEHCDERNEFRHSAMNIIFH</sequence>
<evidence type="ECO:0000256" key="2">
    <source>
        <dbReference type="ARBA" id="ARBA00023274"/>
    </source>
</evidence>
<dbReference type="Proteomes" id="UP000663880">
    <property type="component" value="Unassembled WGS sequence"/>
</dbReference>
<reference evidence="4" key="1">
    <citation type="submission" date="2021-02" db="EMBL/GenBank/DDBJ databases">
        <authorList>
            <person name="Steward A R."/>
        </authorList>
    </citation>
    <scope>NUCLEOTIDE SEQUENCE</scope>
</reference>